<evidence type="ECO:0000256" key="10">
    <source>
        <dbReference type="ARBA" id="ARBA00022679"/>
    </source>
</evidence>
<keyword evidence="17" id="KW-0157">Chromophore</keyword>
<dbReference type="Pfam" id="PF00072">
    <property type="entry name" value="Response_reg"/>
    <property type="match status" value="1"/>
</dbReference>
<dbReference type="Gene3D" id="3.40.50.2300">
    <property type="match status" value="1"/>
</dbReference>
<dbReference type="InterPro" id="IPR035965">
    <property type="entry name" value="PAS-like_dom_sf"/>
</dbReference>
<dbReference type="EC" id="2.7.13.3" evidence="3"/>
<evidence type="ECO:0000256" key="2">
    <source>
        <dbReference type="ARBA" id="ARBA00004651"/>
    </source>
</evidence>
<proteinExistence type="predicted"/>
<evidence type="ECO:0000256" key="15">
    <source>
        <dbReference type="ARBA" id="ARBA00022840"/>
    </source>
</evidence>
<dbReference type="Gene3D" id="3.30.450.20">
    <property type="entry name" value="PAS domain"/>
    <property type="match status" value="3"/>
</dbReference>
<keyword evidence="15" id="KW-0067">ATP-binding</keyword>
<dbReference type="SMART" id="SM00911">
    <property type="entry name" value="HWE_HK"/>
    <property type="match status" value="1"/>
</dbReference>
<dbReference type="InterPro" id="IPR000700">
    <property type="entry name" value="PAS-assoc_C"/>
</dbReference>
<dbReference type="CDD" id="cd12914">
    <property type="entry name" value="PDC1_DGC_like"/>
    <property type="match status" value="1"/>
</dbReference>
<keyword evidence="19 24" id="KW-0472">Membrane</keyword>
<dbReference type="CDD" id="cd00130">
    <property type="entry name" value="PAS"/>
    <property type="match status" value="2"/>
</dbReference>
<dbReference type="PANTHER" id="PTHR41523:SF8">
    <property type="entry name" value="ETHYLENE RESPONSE SENSOR PROTEIN"/>
    <property type="match status" value="1"/>
</dbReference>
<dbReference type="Pfam" id="PF00672">
    <property type="entry name" value="HAMP"/>
    <property type="match status" value="1"/>
</dbReference>
<feature type="modified residue" description="4-aspartylphosphate" evidence="23">
    <location>
        <position position="848"/>
    </location>
</feature>
<evidence type="ECO:0000256" key="12">
    <source>
        <dbReference type="ARBA" id="ARBA00022737"/>
    </source>
</evidence>
<dbReference type="InterPro" id="IPR001789">
    <property type="entry name" value="Sig_transdc_resp-reg_receiver"/>
</dbReference>
<organism evidence="29 30">
    <name type="scientific">Skermanella aerolata</name>
    <dbReference type="NCBI Taxonomy" id="393310"/>
    <lineage>
        <taxon>Bacteria</taxon>
        <taxon>Pseudomonadati</taxon>
        <taxon>Pseudomonadota</taxon>
        <taxon>Alphaproteobacteria</taxon>
        <taxon>Rhodospirillales</taxon>
        <taxon>Azospirillaceae</taxon>
        <taxon>Skermanella</taxon>
    </lineage>
</organism>
<evidence type="ECO:0000256" key="21">
    <source>
        <dbReference type="ARBA" id="ARBA00059827"/>
    </source>
</evidence>
<sequence>MLATFAEAQRLLQLTEDEQASTIAGIRRLMVTVRQTPVIIAQDWTQCQAMMIRLKREYPPNLDLYVTDAAGTITCSTNSSAVGIDISMREHVKAALAGTEFFIGGQILPRTKQDLALPFSIPYWNSESGAVSGAVTALLNLEWLDDYLAAKPLPPSFTMTVADRDGQIITQIPHVSNGMGSKLPDSFMSLLGRNSQGIDNIMYPDGTERLVAYSPASVGQQGLFTALTVDNSIALHQIKNDRNIALLILLTLTAGTAIAIMWVGERYVKEPAARLADVALRLRAGDLAARADIAPSAGEFAALADDFNAMASALDMRERALQASESQHRAIFETAVDAMVVIDVAGIIQAVNPAAAKTFGYTMDELIGDNVSLLTGDEHRDLHDGYIANYLRTGTKRIIGIGREVQGCRKDGSLFPLELSIAEWRGPNGKKFFTGIMRNISARRAAEHEVEEERDRLRRIVEGAPFPVIVHAEDGEVLHISRTWLDITGYSREELATMDDWVERAYGSGKSEQRKSVKSDVDRLFLLDKPVDEGEYLIRTAEGKARTWAFRSAPVGEDRSGRRLVMSMAADITERRDGEERIKLLMREVDHRAKNALMVVQSIVHLSRSDDPVKFSQAVDGRIQAMARAHSLLADAKWSGADLQRLLTDELVAYADERVDLSGPPISLRPEATQAVSLALHELTTNALKHGALSVEEGRLSIAWSYVTPGESLSLEWQEYGGPPITGEPERHGFGTVLLRQVVESQLGGTLDLLWPPDGLFCQLSIPGDTWQASGVTEIPAMSVIKPPVQLPAHVGRRVLVVEDEALTAMALQQLLEDAGYIVLGPVGRVEDALDLLRSGPPDAAILDVNLFGATVDPVAAVLKGMGVPFLFCTGYHSGATAGALHPEAPVLGKPVNANNLLNAVSGLIAQPAAG</sequence>
<evidence type="ECO:0000259" key="28">
    <source>
        <dbReference type="PROSITE" id="PS50885"/>
    </source>
</evidence>
<keyword evidence="12" id="KW-0677">Repeat</keyword>
<keyword evidence="20" id="KW-0675">Receptor</keyword>
<dbReference type="InterPro" id="IPR011102">
    <property type="entry name" value="Sig_transdc_His_kinase_HWE"/>
</dbReference>
<evidence type="ECO:0000256" key="4">
    <source>
        <dbReference type="ARBA" id="ARBA00022475"/>
    </source>
</evidence>
<dbReference type="GO" id="GO:0000160">
    <property type="term" value="P:phosphorelay signal transduction system"/>
    <property type="evidence" value="ECO:0007669"/>
    <property type="project" value="InterPro"/>
</dbReference>
<dbReference type="PROSITE" id="PS50110">
    <property type="entry name" value="RESPONSE_REGULATORY"/>
    <property type="match status" value="1"/>
</dbReference>
<dbReference type="SMART" id="SM00448">
    <property type="entry name" value="REC"/>
    <property type="match status" value="1"/>
</dbReference>
<keyword evidence="11 24" id="KW-0812">Transmembrane</keyword>
<evidence type="ECO:0000256" key="7">
    <source>
        <dbReference type="ARBA" id="ARBA00022606"/>
    </source>
</evidence>
<evidence type="ECO:0000259" key="26">
    <source>
        <dbReference type="PROSITE" id="PS50112"/>
    </source>
</evidence>
<dbReference type="CDD" id="cd06225">
    <property type="entry name" value="HAMP"/>
    <property type="match status" value="1"/>
</dbReference>
<feature type="domain" description="PAS" evidence="26">
    <location>
        <begin position="324"/>
        <end position="394"/>
    </location>
</feature>
<dbReference type="Gene3D" id="6.10.340.10">
    <property type="match status" value="1"/>
</dbReference>
<dbReference type="SMART" id="SM00091">
    <property type="entry name" value="PAS"/>
    <property type="match status" value="2"/>
</dbReference>
<dbReference type="CDD" id="cd18774">
    <property type="entry name" value="PDC2_HK_sensor"/>
    <property type="match status" value="1"/>
</dbReference>
<dbReference type="FunFam" id="3.30.450.20:FF:000060">
    <property type="entry name" value="Sensor protein FixL"/>
    <property type="match status" value="1"/>
</dbReference>
<dbReference type="GO" id="GO:0005886">
    <property type="term" value="C:plasma membrane"/>
    <property type="evidence" value="ECO:0007669"/>
    <property type="project" value="UniProtKB-SubCell"/>
</dbReference>
<dbReference type="SMART" id="SM00304">
    <property type="entry name" value="HAMP"/>
    <property type="match status" value="1"/>
</dbReference>
<dbReference type="EMBL" id="BJYZ01000044">
    <property type="protein sequence ID" value="GEO42563.1"/>
    <property type="molecule type" value="Genomic_DNA"/>
</dbReference>
<keyword evidence="8" id="KW-0285">Flavoprotein</keyword>
<feature type="domain" description="PAS" evidence="26">
    <location>
        <begin position="453"/>
        <end position="495"/>
    </location>
</feature>
<evidence type="ECO:0000256" key="5">
    <source>
        <dbReference type="ARBA" id="ARBA00022543"/>
    </source>
</evidence>
<keyword evidence="10" id="KW-0808">Transferase</keyword>
<evidence type="ECO:0000256" key="23">
    <source>
        <dbReference type="PROSITE-ProRule" id="PRU00169"/>
    </source>
</evidence>
<dbReference type="PROSITE" id="PS50112">
    <property type="entry name" value="PAS"/>
    <property type="match status" value="2"/>
</dbReference>
<keyword evidence="5" id="KW-0600">Photoreceptor protein</keyword>
<evidence type="ECO:0000256" key="8">
    <source>
        <dbReference type="ARBA" id="ARBA00022630"/>
    </source>
</evidence>
<evidence type="ECO:0000256" key="17">
    <source>
        <dbReference type="ARBA" id="ARBA00022991"/>
    </source>
</evidence>
<dbReference type="Pfam" id="PF07536">
    <property type="entry name" value="HWE_HK"/>
    <property type="match status" value="1"/>
</dbReference>
<comment type="function">
    <text evidence="21">Putative oxygen sensor; modulates the activity of FixJ, a transcriptional activator of nitrogen fixation fixK gene. FixL probably acts as a kinase that phosphorylates FixJ.</text>
</comment>
<feature type="domain" description="Response regulatory" evidence="25">
    <location>
        <begin position="798"/>
        <end position="909"/>
    </location>
</feature>
<dbReference type="NCBIfam" id="TIGR00229">
    <property type="entry name" value="sensory_box"/>
    <property type="match status" value="2"/>
</dbReference>
<dbReference type="SMART" id="SM00086">
    <property type="entry name" value="PAC"/>
    <property type="match status" value="2"/>
</dbReference>
<dbReference type="PROSITE" id="PS50113">
    <property type="entry name" value="PAC"/>
    <property type="match status" value="2"/>
</dbReference>
<comment type="catalytic activity">
    <reaction evidence="1">
        <text>ATP + protein L-histidine = ADP + protein N-phospho-L-histidine.</text>
        <dbReference type="EC" id="2.7.13.3"/>
    </reaction>
</comment>
<keyword evidence="14" id="KW-0418">Kinase</keyword>
<keyword evidence="18" id="KW-0843">Virulence</keyword>
<evidence type="ECO:0000259" key="27">
    <source>
        <dbReference type="PROSITE" id="PS50113"/>
    </source>
</evidence>
<dbReference type="SUPFAM" id="SSF52172">
    <property type="entry name" value="CheY-like"/>
    <property type="match status" value="1"/>
</dbReference>
<gene>
    <name evidence="29" type="ORF">SAE02_67110</name>
</gene>
<evidence type="ECO:0000256" key="22">
    <source>
        <dbReference type="ARBA" id="ARBA00070616"/>
    </source>
</evidence>
<feature type="domain" description="PAC" evidence="27">
    <location>
        <begin position="532"/>
        <end position="584"/>
    </location>
</feature>
<evidence type="ECO:0000256" key="16">
    <source>
        <dbReference type="ARBA" id="ARBA00022989"/>
    </source>
</evidence>
<evidence type="ECO:0000313" key="30">
    <source>
        <dbReference type="Proteomes" id="UP000321523"/>
    </source>
</evidence>
<evidence type="ECO:0000256" key="18">
    <source>
        <dbReference type="ARBA" id="ARBA00023026"/>
    </source>
</evidence>
<keyword evidence="7" id="KW-0716">Sensory transduction</keyword>
<dbReference type="AlphaFoldDB" id="A0A512E1F5"/>
<dbReference type="Pfam" id="PF00989">
    <property type="entry name" value="PAS"/>
    <property type="match status" value="2"/>
</dbReference>
<keyword evidence="9" id="KW-0288">FMN</keyword>
<dbReference type="InterPro" id="IPR011006">
    <property type="entry name" value="CheY-like_superfamily"/>
</dbReference>
<keyword evidence="16 24" id="KW-1133">Transmembrane helix</keyword>
<dbReference type="InterPro" id="IPR033479">
    <property type="entry name" value="dCache_1"/>
</dbReference>
<evidence type="ECO:0000256" key="6">
    <source>
        <dbReference type="ARBA" id="ARBA00022553"/>
    </source>
</evidence>
<keyword evidence="13" id="KW-0547">Nucleotide-binding</keyword>
<protein>
    <recommendedName>
        <fullName evidence="22">Sensor protein FixL</fullName>
        <ecNumber evidence="3">2.7.13.3</ecNumber>
    </recommendedName>
</protein>
<evidence type="ECO:0000256" key="11">
    <source>
        <dbReference type="ARBA" id="ARBA00022692"/>
    </source>
</evidence>
<evidence type="ECO:0000256" key="14">
    <source>
        <dbReference type="ARBA" id="ARBA00022777"/>
    </source>
</evidence>
<evidence type="ECO:0000256" key="9">
    <source>
        <dbReference type="ARBA" id="ARBA00022643"/>
    </source>
</evidence>
<accession>A0A512E1F5</accession>
<dbReference type="PANTHER" id="PTHR41523">
    <property type="entry name" value="TWO-COMPONENT SYSTEM SENSOR PROTEIN"/>
    <property type="match status" value="1"/>
</dbReference>
<feature type="domain" description="HAMP" evidence="28">
    <location>
        <begin position="266"/>
        <end position="319"/>
    </location>
</feature>
<dbReference type="GO" id="GO:0005524">
    <property type="term" value="F:ATP binding"/>
    <property type="evidence" value="ECO:0007669"/>
    <property type="project" value="UniProtKB-KW"/>
</dbReference>
<keyword evidence="6 23" id="KW-0597">Phosphoprotein</keyword>
<evidence type="ECO:0000256" key="24">
    <source>
        <dbReference type="SAM" id="Phobius"/>
    </source>
</evidence>
<dbReference type="InterPro" id="IPR013767">
    <property type="entry name" value="PAS_fold"/>
</dbReference>
<dbReference type="GO" id="GO:0004673">
    <property type="term" value="F:protein histidine kinase activity"/>
    <property type="evidence" value="ECO:0007669"/>
    <property type="project" value="UniProtKB-EC"/>
</dbReference>
<dbReference type="InterPro" id="IPR001610">
    <property type="entry name" value="PAC"/>
</dbReference>
<name>A0A512E1F5_9PROT</name>
<evidence type="ECO:0000259" key="25">
    <source>
        <dbReference type="PROSITE" id="PS50110"/>
    </source>
</evidence>
<dbReference type="InterPro" id="IPR003660">
    <property type="entry name" value="HAMP_dom"/>
</dbReference>
<dbReference type="Gene3D" id="3.30.565.10">
    <property type="entry name" value="Histidine kinase-like ATPase, C-terminal domain"/>
    <property type="match status" value="1"/>
</dbReference>
<dbReference type="GO" id="GO:0009881">
    <property type="term" value="F:photoreceptor activity"/>
    <property type="evidence" value="ECO:0007669"/>
    <property type="project" value="UniProtKB-KW"/>
</dbReference>
<dbReference type="InterPro" id="IPR036890">
    <property type="entry name" value="HATPase_C_sf"/>
</dbReference>
<evidence type="ECO:0000256" key="20">
    <source>
        <dbReference type="ARBA" id="ARBA00023170"/>
    </source>
</evidence>
<dbReference type="PROSITE" id="PS50885">
    <property type="entry name" value="HAMP"/>
    <property type="match status" value="1"/>
</dbReference>
<feature type="transmembrane region" description="Helical" evidence="24">
    <location>
        <begin position="244"/>
        <end position="264"/>
    </location>
</feature>
<dbReference type="GO" id="GO:0006355">
    <property type="term" value="P:regulation of DNA-templated transcription"/>
    <property type="evidence" value="ECO:0007669"/>
    <property type="project" value="InterPro"/>
</dbReference>
<comment type="caution">
    <text evidence="29">The sequence shown here is derived from an EMBL/GenBank/DDBJ whole genome shotgun (WGS) entry which is preliminary data.</text>
</comment>
<evidence type="ECO:0000256" key="3">
    <source>
        <dbReference type="ARBA" id="ARBA00012438"/>
    </source>
</evidence>
<evidence type="ECO:0000256" key="1">
    <source>
        <dbReference type="ARBA" id="ARBA00000085"/>
    </source>
</evidence>
<comment type="subcellular location">
    <subcellularLocation>
        <location evidence="2">Cell membrane</location>
        <topology evidence="2">Multi-pass membrane protein</topology>
    </subcellularLocation>
</comment>
<evidence type="ECO:0000256" key="13">
    <source>
        <dbReference type="ARBA" id="ARBA00022741"/>
    </source>
</evidence>
<feature type="domain" description="PAC" evidence="27">
    <location>
        <begin position="401"/>
        <end position="452"/>
    </location>
</feature>
<dbReference type="SUPFAM" id="SSF55785">
    <property type="entry name" value="PYP-like sensor domain (PAS domain)"/>
    <property type="match status" value="2"/>
</dbReference>
<dbReference type="InterPro" id="IPR000014">
    <property type="entry name" value="PAS"/>
</dbReference>
<reference evidence="29 30" key="1">
    <citation type="submission" date="2019-07" db="EMBL/GenBank/DDBJ databases">
        <title>Whole genome shotgun sequence of Skermanella aerolata NBRC 106429.</title>
        <authorList>
            <person name="Hosoyama A."/>
            <person name="Uohara A."/>
            <person name="Ohji S."/>
            <person name="Ichikawa N."/>
        </authorList>
    </citation>
    <scope>NUCLEOTIDE SEQUENCE [LARGE SCALE GENOMIC DNA]</scope>
    <source>
        <strain evidence="29 30">NBRC 106429</strain>
    </source>
</reference>
<keyword evidence="4" id="KW-1003">Cell membrane</keyword>
<dbReference type="Proteomes" id="UP000321523">
    <property type="component" value="Unassembled WGS sequence"/>
</dbReference>
<evidence type="ECO:0000313" key="29">
    <source>
        <dbReference type="EMBL" id="GEO42563.1"/>
    </source>
</evidence>
<evidence type="ECO:0000256" key="19">
    <source>
        <dbReference type="ARBA" id="ARBA00023136"/>
    </source>
</evidence>
<dbReference type="Pfam" id="PF02743">
    <property type="entry name" value="dCache_1"/>
    <property type="match status" value="1"/>
</dbReference>
<keyword evidence="30" id="KW-1185">Reference proteome</keyword>